<organism evidence="3 4">
    <name type="scientific">Paraperlucidibaca wandonensis</name>
    <dbReference type="NCBI Taxonomy" id="1268273"/>
    <lineage>
        <taxon>Bacteria</taxon>
        <taxon>Pseudomonadati</taxon>
        <taxon>Pseudomonadota</taxon>
        <taxon>Gammaproteobacteria</taxon>
        <taxon>Moraxellales</taxon>
        <taxon>Moraxellaceae</taxon>
        <taxon>Paraperlucidibaca</taxon>
    </lineage>
</organism>
<keyword evidence="1" id="KW-0175">Coiled coil</keyword>
<feature type="transmembrane region" description="Helical" evidence="2">
    <location>
        <begin position="69"/>
        <end position="88"/>
    </location>
</feature>
<protein>
    <submittedName>
        <fullName evidence="3">Uncharacterized protein</fullName>
    </submittedName>
</protein>
<keyword evidence="2" id="KW-0812">Transmembrane</keyword>
<keyword evidence="2" id="KW-1133">Transmembrane helix</keyword>
<evidence type="ECO:0000313" key="3">
    <source>
        <dbReference type="EMBL" id="MFD0950099.1"/>
    </source>
</evidence>
<accession>A0ABW3HFU2</accession>
<dbReference type="Proteomes" id="UP001597044">
    <property type="component" value="Unassembled WGS sequence"/>
</dbReference>
<evidence type="ECO:0000313" key="4">
    <source>
        <dbReference type="Proteomes" id="UP001597044"/>
    </source>
</evidence>
<reference evidence="4" key="1">
    <citation type="journal article" date="2019" name="Int. J. Syst. Evol. Microbiol.">
        <title>The Global Catalogue of Microorganisms (GCM) 10K type strain sequencing project: providing services to taxonomists for standard genome sequencing and annotation.</title>
        <authorList>
            <consortium name="The Broad Institute Genomics Platform"/>
            <consortium name="The Broad Institute Genome Sequencing Center for Infectious Disease"/>
            <person name="Wu L."/>
            <person name="Ma J."/>
        </authorList>
    </citation>
    <scope>NUCLEOTIDE SEQUENCE [LARGE SCALE GENOMIC DNA]</scope>
    <source>
        <strain evidence="4">CCUG 63419</strain>
    </source>
</reference>
<keyword evidence="2" id="KW-0472">Membrane</keyword>
<feature type="coiled-coil region" evidence="1">
    <location>
        <begin position="102"/>
        <end position="171"/>
    </location>
</feature>
<evidence type="ECO:0000256" key="1">
    <source>
        <dbReference type="SAM" id="Coils"/>
    </source>
</evidence>
<sequence length="201" mass="22175">MLKLAAANEAEIKYLRKTQEEAAFDAACTATLTCSIARRLGGMTTSSSTTQPDPAKFKYYTYILRNADGMVSGTLLATALIFCLWLLIKRRQLRLTQIAMLIKTEQAIHKDLSAESANLKQQLLTLREAQQLAAEGLQAAMAGLRLRQESIEAQKKTKVRLEKDIAECRKTLVTLKGTYAAQGAPRSTVPPHLMAKTIFST</sequence>
<keyword evidence="4" id="KW-1185">Reference proteome</keyword>
<dbReference type="RefSeq" id="WP_379070489.1">
    <property type="nucleotide sequence ID" value="NZ_JBHTIT010000001.1"/>
</dbReference>
<name>A0ABW3HFU2_9GAMM</name>
<comment type="caution">
    <text evidence="3">The sequence shown here is derived from an EMBL/GenBank/DDBJ whole genome shotgun (WGS) entry which is preliminary data.</text>
</comment>
<dbReference type="EMBL" id="JBHTIT010000001">
    <property type="protein sequence ID" value="MFD0950099.1"/>
    <property type="molecule type" value="Genomic_DNA"/>
</dbReference>
<gene>
    <name evidence="3" type="ORF">ACFQ0F_06820</name>
</gene>
<proteinExistence type="predicted"/>
<evidence type="ECO:0000256" key="2">
    <source>
        <dbReference type="SAM" id="Phobius"/>
    </source>
</evidence>